<dbReference type="EC" id="3.1.-.-" evidence="7"/>
<evidence type="ECO:0000256" key="7">
    <source>
        <dbReference type="HAMAP-Rule" id="MF_00009"/>
    </source>
</evidence>
<dbReference type="GO" id="GO:0006364">
    <property type="term" value="P:rRNA processing"/>
    <property type="evidence" value="ECO:0007669"/>
    <property type="project" value="UniProtKB-UniRule"/>
</dbReference>
<keyword evidence="7" id="KW-0698">rRNA processing</keyword>
<evidence type="ECO:0000256" key="5">
    <source>
        <dbReference type="ARBA" id="ARBA00022801"/>
    </source>
</evidence>
<keyword evidence="2 7" id="KW-0540">Nuclease</keyword>
<comment type="subcellular location">
    <subcellularLocation>
        <location evidence="7">Cytoplasm</location>
    </subcellularLocation>
</comment>
<dbReference type="STRING" id="76595.SAMN05660313_02457"/>
<dbReference type="SUPFAM" id="SSF55486">
    <property type="entry name" value="Metalloproteases ('zincins'), catalytic domain"/>
    <property type="match status" value="1"/>
</dbReference>
<dbReference type="AlphaFoldDB" id="A0A1K1QAF8"/>
<dbReference type="InterPro" id="IPR002036">
    <property type="entry name" value="YbeY"/>
</dbReference>
<name>A0A1K1QAF8_9FLAO</name>
<keyword evidence="9" id="KW-1185">Reference proteome</keyword>
<dbReference type="Gene3D" id="3.40.390.30">
    <property type="entry name" value="Metalloproteases ('zincins'), catalytic domain"/>
    <property type="match status" value="1"/>
</dbReference>
<dbReference type="GO" id="GO:0005737">
    <property type="term" value="C:cytoplasm"/>
    <property type="evidence" value="ECO:0007669"/>
    <property type="project" value="UniProtKB-SubCell"/>
</dbReference>
<gene>
    <name evidence="7" type="primary">ybeY</name>
    <name evidence="8" type="ORF">SAMN05660313_02457</name>
</gene>
<dbReference type="Proteomes" id="UP000183257">
    <property type="component" value="Unassembled WGS sequence"/>
</dbReference>
<comment type="function">
    <text evidence="7">Single strand-specific metallo-endoribonuclease involved in late-stage 70S ribosome quality control and in maturation of the 3' terminus of the 16S rRNA.</text>
</comment>
<feature type="binding site" evidence="7">
    <location>
        <position position="105"/>
    </location>
    <ligand>
        <name>Zn(2+)</name>
        <dbReference type="ChEBI" id="CHEBI:29105"/>
        <note>catalytic</note>
    </ligand>
</feature>
<keyword evidence="5 7" id="KW-0378">Hydrolase</keyword>
<keyword evidence="7" id="KW-0690">Ribosome biogenesis</keyword>
<reference evidence="9" key="1">
    <citation type="submission" date="2016-11" db="EMBL/GenBank/DDBJ databases">
        <authorList>
            <person name="Varghese N."/>
            <person name="Submissions S."/>
        </authorList>
    </citation>
    <scope>NUCLEOTIDE SEQUENCE [LARGE SCALE GENOMIC DNA]</scope>
    <source>
        <strain evidence="9">DSM 24786</strain>
    </source>
</reference>
<dbReference type="GO" id="GO:0004222">
    <property type="term" value="F:metalloendopeptidase activity"/>
    <property type="evidence" value="ECO:0007669"/>
    <property type="project" value="InterPro"/>
</dbReference>
<evidence type="ECO:0000256" key="2">
    <source>
        <dbReference type="ARBA" id="ARBA00022722"/>
    </source>
</evidence>
<dbReference type="InterPro" id="IPR023091">
    <property type="entry name" value="MetalPrtase_cat_dom_sf_prd"/>
</dbReference>
<protein>
    <recommendedName>
        <fullName evidence="7">Endoribonuclease YbeY</fullName>
        <ecNumber evidence="7">3.1.-.-</ecNumber>
    </recommendedName>
</protein>
<feature type="binding site" evidence="7">
    <location>
        <position position="115"/>
    </location>
    <ligand>
        <name>Zn(2+)</name>
        <dbReference type="ChEBI" id="CHEBI:29105"/>
        <note>catalytic</note>
    </ligand>
</feature>
<feature type="binding site" evidence="7">
    <location>
        <position position="109"/>
    </location>
    <ligand>
        <name>Zn(2+)</name>
        <dbReference type="ChEBI" id="CHEBI:29105"/>
        <note>catalytic</note>
    </ligand>
</feature>
<keyword evidence="3 7" id="KW-0479">Metal-binding</keyword>
<dbReference type="EMBL" id="FPIY01000003">
    <property type="protein sequence ID" value="SFW56174.1"/>
    <property type="molecule type" value="Genomic_DNA"/>
</dbReference>
<dbReference type="PANTHER" id="PTHR46986">
    <property type="entry name" value="ENDORIBONUCLEASE YBEY, CHLOROPLASTIC"/>
    <property type="match status" value="1"/>
</dbReference>
<evidence type="ECO:0000256" key="3">
    <source>
        <dbReference type="ARBA" id="ARBA00022723"/>
    </source>
</evidence>
<proteinExistence type="inferred from homology"/>
<dbReference type="HAMAP" id="MF_00009">
    <property type="entry name" value="Endoribonucl_YbeY"/>
    <property type="match status" value="1"/>
</dbReference>
<keyword evidence="6 7" id="KW-0862">Zinc</keyword>
<organism evidence="8 9">
    <name type="scientific">Cellulophaga fucicola</name>
    <dbReference type="NCBI Taxonomy" id="76595"/>
    <lineage>
        <taxon>Bacteria</taxon>
        <taxon>Pseudomonadati</taxon>
        <taxon>Bacteroidota</taxon>
        <taxon>Flavobacteriia</taxon>
        <taxon>Flavobacteriales</taxon>
        <taxon>Flavobacteriaceae</taxon>
        <taxon>Cellulophaga</taxon>
    </lineage>
</organism>
<evidence type="ECO:0000313" key="8">
    <source>
        <dbReference type="EMBL" id="SFW56174.1"/>
    </source>
</evidence>
<dbReference type="PANTHER" id="PTHR46986:SF1">
    <property type="entry name" value="ENDORIBONUCLEASE YBEY, CHLOROPLASTIC"/>
    <property type="match status" value="1"/>
</dbReference>
<dbReference type="GO" id="GO:0004521">
    <property type="term" value="F:RNA endonuclease activity"/>
    <property type="evidence" value="ECO:0007669"/>
    <property type="project" value="UniProtKB-UniRule"/>
</dbReference>
<evidence type="ECO:0000256" key="4">
    <source>
        <dbReference type="ARBA" id="ARBA00022759"/>
    </source>
</evidence>
<dbReference type="RefSeq" id="WP_072304088.1">
    <property type="nucleotide sequence ID" value="NZ_CBDUMO010000159.1"/>
</dbReference>
<accession>A0A1K1QAF8</accession>
<evidence type="ECO:0000313" key="9">
    <source>
        <dbReference type="Proteomes" id="UP000183257"/>
    </source>
</evidence>
<sequence>MIDFHYETEFSLEDNTKYIDWINRIIASEEHLVGDINYIFCDDAYLLNINQQYLDHDTYTDIITFDYTDGKLIGSDIYISVDRVKENAVDFKVDFSQELLRVMAHGILHLCGFKDKSTEEAALMRSKEEEKIKLFHVEH</sequence>
<keyword evidence="7" id="KW-0963">Cytoplasm</keyword>
<dbReference type="OrthoDB" id="9811984at2"/>
<dbReference type="Pfam" id="PF02130">
    <property type="entry name" value="YbeY"/>
    <property type="match status" value="1"/>
</dbReference>
<comment type="similarity">
    <text evidence="1 7">Belongs to the endoribonuclease YbeY family.</text>
</comment>
<comment type="cofactor">
    <cofactor evidence="7">
        <name>Zn(2+)</name>
        <dbReference type="ChEBI" id="CHEBI:29105"/>
    </cofactor>
    <text evidence="7">Binds 1 zinc ion.</text>
</comment>
<dbReference type="NCBIfam" id="TIGR00043">
    <property type="entry name" value="rRNA maturation RNase YbeY"/>
    <property type="match status" value="1"/>
</dbReference>
<evidence type="ECO:0000256" key="1">
    <source>
        <dbReference type="ARBA" id="ARBA00010875"/>
    </source>
</evidence>
<evidence type="ECO:0000256" key="6">
    <source>
        <dbReference type="ARBA" id="ARBA00022833"/>
    </source>
</evidence>
<keyword evidence="4 7" id="KW-0255">Endonuclease</keyword>
<dbReference type="GO" id="GO:0008270">
    <property type="term" value="F:zinc ion binding"/>
    <property type="evidence" value="ECO:0007669"/>
    <property type="project" value="UniProtKB-UniRule"/>
</dbReference>